<name>A0AAV3T4K2_9EURY</name>
<organism evidence="2 3">
    <name type="scientific">Salarchaeum japonicum</name>
    <dbReference type="NCBI Taxonomy" id="555573"/>
    <lineage>
        <taxon>Archaea</taxon>
        <taxon>Methanobacteriati</taxon>
        <taxon>Methanobacteriota</taxon>
        <taxon>Stenosarchaea group</taxon>
        <taxon>Halobacteria</taxon>
        <taxon>Halobacteriales</taxon>
        <taxon>Halobacteriaceae</taxon>
    </lineage>
</organism>
<accession>A0AAV3T4K2</accession>
<dbReference type="AlphaFoldDB" id="A0AAV3T4K2"/>
<reference evidence="2 3" key="1">
    <citation type="journal article" date="2019" name="Int. J. Syst. Evol. Microbiol.">
        <title>The Global Catalogue of Microorganisms (GCM) 10K type strain sequencing project: providing services to taxonomists for standard genome sequencing and annotation.</title>
        <authorList>
            <consortium name="The Broad Institute Genomics Platform"/>
            <consortium name="The Broad Institute Genome Sequencing Center for Infectious Disease"/>
            <person name="Wu L."/>
            <person name="Ma J."/>
        </authorList>
    </citation>
    <scope>NUCLEOTIDE SEQUENCE [LARGE SCALE GENOMIC DNA]</scope>
    <source>
        <strain evidence="2 3">JCM 16327</strain>
    </source>
</reference>
<dbReference type="Proteomes" id="UP001500194">
    <property type="component" value="Unassembled WGS sequence"/>
</dbReference>
<protein>
    <submittedName>
        <fullName evidence="2">Uncharacterized protein</fullName>
    </submittedName>
</protein>
<dbReference type="GeneID" id="68572922"/>
<feature type="transmembrane region" description="Helical" evidence="1">
    <location>
        <begin position="86"/>
        <end position="104"/>
    </location>
</feature>
<keyword evidence="1" id="KW-0472">Membrane</keyword>
<feature type="transmembrane region" description="Helical" evidence="1">
    <location>
        <begin position="46"/>
        <end position="74"/>
    </location>
</feature>
<gene>
    <name evidence="2" type="ORF">GCM10009019_23920</name>
</gene>
<comment type="caution">
    <text evidence="2">The sequence shown here is derived from an EMBL/GenBank/DDBJ whole genome shotgun (WGS) entry which is preliminary data.</text>
</comment>
<dbReference type="EMBL" id="BAAADU010000002">
    <property type="protein sequence ID" value="GAA0658733.1"/>
    <property type="molecule type" value="Genomic_DNA"/>
</dbReference>
<evidence type="ECO:0000256" key="1">
    <source>
        <dbReference type="SAM" id="Phobius"/>
    </source>
</evidence>
<sequence>MAPLTSGLVLFVVSLLVGGFGIYVGGRVVAGVDDYSHAVVTALVGAIVWAITATFLGWIPLLGPILVFLAYLWVVKHRYPGGWVNAALITLVAWLTLVVVLAFAESFGAFEDEFDAFGVPGI</sequence>
<evidence type="ECO:0000313" key="2">
    <source>
        <dbReference type="EMBL" id="GAA0658733.1"/>
    </source>
</evidence>
<proteinExistence type="predicted"/>
<dbReference type="RefSeq" id="WP_227262299.1">
    <property type="nucleotide sequence ID" value="NZ_BAAADU010000002.1"/>
</dbReference>
<feature type="transmembrane region" description="Helical" evidence="1">
    <location>
        <begin position="7"/>
        <end position="26"/>
    </location>
</feature>
<keyword evidence="3" id="KW-1185">Reference proteome</keyword>
<evidence type="ECO:0000313" key="3">
    <source>
        <dbReference type="Proteomes" id="UP001500194"/>
    </source>
</evidence>
<keyword evidence="1" id="KW-1133">Transmembrane helix</keyword>
<keyword evidence="1" id="KW-0812">Transmembrane</keyword>